<keyword evidence="2" id="KW-1185">Reference proteome</keyword>
<evidence type="ECO:0000313" key="2">
    <source>
        <dbReference type="Proteomes" id="UP001627154"/>
    </source>
</evidence>
<comment type="caution">
    <text evidence="1">The sequence shown here is derived from an EMBL/GenBank/DDBJ whole genome shotgun (WGS) entry which is preliminary data.</text>
</comment>
<protein>
    <submittedName>
        <fullName evidence="1">Uncharacterized protein</fullName>
    </submittedName>
</protein>
<reference evidence="1 2" key="1">
    <citation type="journal article" date="2024" name="bioRxiv">
        <title>A reference genome for Trichogramma kaykai: A tiny desert-dwelling parasitoid wasp with competing sex-ratio distorters.</title>
        <authorList>
            <person name="Culotta J."/>
            <person name="Lindsey A.R."/>
        </authorList>
    </citation>
    <scope>NUCLEOTIDE SEQUENCE [LARGE SCALE GENOMIC DNA]</scope>
    <source>
        <strain evidence="1 2">KSX58</strain>
    </source>
</reference>
<dbReference type="Proteomes" id="UP001627154">
    <property type="component" value="Unassembled WGS sequence"/>
</dbReference>
<evidence type="ECO:0000313" key="1">
    <source>
        <dbReference type="EMBL" id="KAL3402865.1"/>
    </source>
</evidence>
<proteinExistence type="predicted"/>
<sequence length="123" mass="14353">MRIAIPYPKTIKTRALLSAPIGKSRYICIQNSFHTTCVPAIGRLSRKRRACVARASAREARAFILSIDVCHGMRGKYIFIIIARRRRRFTVIDHIRGDIATFYLYIYVYEFEVLASRDERIDR</sequence>
<organism evidence="1 2">
    <name type="scientific">Trichogramma kaykai</name>
    <dbReference type="NCBI Taxonomy" id="54128"/>
    <lineage>
        <taxon>Eukaryota</taxon>
        <taxon>Metazoa</taxon>
        <taxon>Ecdysozoa</taxon>
        <taxon>Arthropoda</taxon>
        <taxon>Hexapoda</taxon>
        <taxon>Insecta</taxon>
        <taxon>Pterygota</taxon>
        <taxon>Neoptera</taxon>
        <taxon>Endopterygota</taxon>
        <taxon>Hymenoptera</taxon>
        <taxon>Apocrita</taxon>
        <taxon>Proctotrupomorpha</taxon>
        <taxon>Chalcidoidea</taxon>
        <taxon>Trichogrammatidae</taxon>
        <taxon>Trichogramma</taxon>
    </lineage>
</organism>
<name>A0ABD2XCK0_9HYME</name>
<dbReference type="AlphaFoldDB" id="A0ABD2XCK0"/>
<accession>A0ABD2XCK0</accession>
<gene>
    <name evidence="1" type="ORF">TKK_004034</name>
</gene>
<dbReference type="EMBL" id="JBJJXI010000032">
    <property type="protein sequence ID" value="KAL3402865.1"/>
    <property type="molecule type" value="Genomic_DNA"/>
</dbReference>